<accession>A0ABR0UAZ0</accession>
<feature type="region of interest" description="Disordered" evidence="1">
    <location>
        <begin position="98"/>
        <end position="137"/>
    </location>
</feature>
<evidence type="ECO:0000256" key="1">
    <source>
        <dbReference type="SAM" id="MobiDB-lite"/>
    </source>
</evidence>
<organism evidence="3 4">
    <name type="scientific">Rehmannia glutinosa</name>
    <name type="common">Chinese foxglove</name>
    <dbReference type="NCBI Taxonomy" id="99300"/>
    <lineage>
        <taxon>Eukaryota</taxon>
        <taxon>Viridiplantae</taxon>
        <taxon>Streptophyta</taxon>
        <taxon>Embryophyta</taxon>
        <taxon>Tracheophyta</taxon>
        <taxon>Spermatophyta</taxon>
        <taxon>Magnoliopsida</taxon>
        <taxon>eudicotyledons</taxon>
        <taxon>Gunneridae</taxon>
        <taxon>Pentapetalae</taxon>
        <taxon>asterids</taxon>
        <taxon>lamiids</taxon>
        <taxon>Lamiales</taxon>
        <taxon>Orobanchaceae</taxon>
        <taxon>Rehmannieae</taxon>
        <taxon>Rehmannia</taxon>
    </lineage>
</organism>
<proteinExistence type="predicted"/>
<dbReference type="InterPro" id="IPR019956">
    <property type="entry name" value="Ubiquitin_dom"/>
</dbReference>
<evidence type="ECO:0000259" key="2">
    <source>
        <dbReference type="PROSITE" id="PS50053"/>
    </source>
</evidence>
<keyword evidence="4" id="KW-1185">Reference proteome</keyword>
<dbReference type="PRINTS" id="PR00348">
    <property type="entry name" value="UBIQUITIN"/>
</dbReference>
<dbReference type="PANTHER" id="PTHR15204">
    <property type="entry name" value="LARGE PROLINE-RICH PROTEIN BAG6"/>
    <property type="match status" value="1"/>
</dbReference>
<dbReference type="CDD" id="cd17039">
    <property type="entry name" value="Ubl_ubiquitin_like"/>
    <property type="match status" value="1"/>
</dbReference>
<feature type="region of interest" description="Disordered" evidence="1">
    <location>
        <begin position="322"/>
        <end position="347"/>
    </location>
</feature>
<dbReference type="Proteomes" id="UP001318860">
    <property type="component" value="Unassembled WGS sequence"/>
</dbReference>
<name>A0ABR0UAZ0_REHGL</name>
<dbReference type="InterPro" id="IPR000626">
    <property type="entry name" value="Ubiquitin-like_dom"/>
</dbReference>
<dbReference type="PROSITE" id="PS50053">
    <property type="entry name" value="UBIQUITIN_2"/>
    <property type="match status" value="1"/>
</dbReference>
<evidence type="ECO:0000313" key="4">
    <source>
        <dbReference type="Proteomes" id="UP001318860"/>
    </source>
</evidence>
<sequence>MGSNGGENIKVSESDADECSETTIDIKIKTLDSKTFSVQVDKCVSVAELKEKIASLNGVLSEKQRLICRGKVLKDDQLLSAYNVEDGHTLHLVVREPVAPSPENSPDHPAIDTTSDNDNDSGNQLGPGMPIEPGDGAFPDLNRVVSAVLNAFGFRITRFGSSGEGIDAGGQNTDSTNDGLPGSNLHDLEVLPCCSGCRGVRTVMYLAELLSSTRQLLGEQATECLLQLEEQLNNHTSITDALERSRILSNAIRSGSIFQHLGSLLLELGRVITTMQMGQTPADALVNAGSPVYIRPTGVISANGNSPRGSRVADNHLRPECNTEQPMPDSATQQETTQVLGGNGKPATPTCLIWM</sequence>
<dbReference type="SUPFAM" id="SSF54236">
    <property type="entry name" value="Ubiquitin-like"/>
    <property type="match status" value="1"/>
</dbReference>
<dbReference type="SMART" id="SM00213">
    <property type="entry name" value="UBQ"/>
    <property type="match status" value="1"/>
</dbReference>
<evidence type="ECO:0000313" key="3">
    <source>
        <dbReference type="EMBL" id="KAK6119720.1"/>
    </source>
</evidence>
<dbReference type="Gene3D" id="3.10.20.90">
    <property type="entry name" value="Phosphatidylinositol 3-kinase Catalytic Subunit, Chain A, domain 1"/>
    <property type="match status" value="1"/>
</dbReference>
<dbReference type="Pfam" id="PF00240">
    <property type="entry name" value="ubiquitin"/>
    <property type="match status" value="1"/>
</dbReference>
<dbReference type="EMBL" id="JABTTQ020003145">
    <property type="protein sequence ID" value="KAK6119720.1"/>
    <property type="molecule type" value="Genomic_DNA"/>
</dbReference>
<protein>
    <recommendedName>
        <fullName evidence="2">Ubiquitin-like domain-containing protein</fullName>
    </recommendedName>
</protein>
<dbReference type="PANTHER" id="PTHR15204:SF0">
    <property type="entry name" value="LARGE PROLINE-RICH PROTEIN BAG6"/>
    <property type="match status" value="1"/>
</dbReference>
<feature type="compositionally biased region" description="Polar residues" evidence="1">
    <location>
        <begin position="322"/>
        <end position="340"/>
    </location>
</feature>
<feature type="domain" description="Ubiquitin-like" evidence="2">
    <location>
        <begin position="24"/>
        <end position="99"/>
    </location>
</feature>
<gene>
    <name evidence="3" type="ORF">DH2020_046539</name>
</gene>
<comment type="caution">
    <text evidence="3">The sequence shown here is derived from an EMBL/GenBank/DDBJ whole genome shotgun (WGS) entry which is preliminary data.</text>
</comment>
<dbReference type="InterPro" id="IPR029071">
    <property type="entry name" value="Ubiquitin-like_domsf"/>
</dbReference>
<reference evidence="3 4" key="1">
    <citation type="journal article" date="2021" name="Comput. Struct. Biotechnol. J.">
        <title>De novo genome assembly of the potent medicinal plant Rehmannia glutinosa using nanopore technology.</title>
        <authorList>
            <person name="Ma L."/>
            <person name="Dong C."/>
            <person name="Song C."/>
            <person name="Wang X."/>
            <person name="Zheng X."/>
            <person name="Niu Y."/>
            <person name="Chen S."/>
            <person name="Feng W."/>
        </authorList>
    </citation>
    <scope>NUCLEOTIDE SEQUENCE [LARGE SCALE GENOMIC DNA]</scope>
    <source>
        <strain evidence="3">DH-2019</strain>
    </source>
</reference>